<dbReference type="GO" id="GO:0000271">
    <property type="term" value="P:polysaccharide biosynthetic process"/>
    <property type="evidence" value="ECO:0007669"/>
    <property type="project" value="TreeGrafter"/>
</dbReference>
<dbReference type="Gene3D" id="3.90.1150.10">
    <property type="entry name" value="Aspartate Aminotransferase, domain 1"/>
    <property type="match status" value="1"/>
</dbReference>
<evidence type="ECO:0000256" key="3">
    <source>
        <dbReference type="RuleBase" id="RU004508"/>
    </source>
</evidence>
<dbReference type="Proteomes" id="UP000178417">
    <property type="component" value="Unassembled WGS sequence"/>
</dbReference>
<accession>A0A1F4SSG0</accession>
<dbReference type="InterPro" id="IPR000653">
    <property type="entry name" value="DegT/StrS_aminotransferase"/>
</dbReference>
<dbReference type="Gene3D" id="3.40.640.10">
    <property type="entry name" value="Type I PLP-dependent aspartate aminotransferase-like (Major domain)"/>
    <property type="match status" value="1"/>
</dbReference>
<evidence type="ECO:0000256" key="2">
    <source>
        <dbReference type="PIRSR" id="PIRSR000390-2"/>
    </source>
</evidence>
<dbReference type="InterPro" id="IPR015421">
    <property type="entry name" value="PyrdxlP-dep_Trfase_major"/>
</dbReference>
<dbReference type="EMBL" id="MEUB01000027">
    <property type="protein sequence ID" value="OGC22613.1"/>
    <property type="molecule type" value="Genomic_DNA"/>
</dbReference>
<dbReference type="InterPro" id="IPR015422">
    <property type="entry name" value="PyrdxlP-dep_Trfase_small"/>
</dbReference>
<comment type="caution">
    <text evidence="4">The sequence shown here is derived from an EMBL/GenBank/DDBJ whole genome shotgun (WGS) entry which is preliminary data.</text>
</comment>
<feature type="modified residue" description="N6-(pyridoxal phosphate)lysine" evidence="2">
    <location>
        <position position="184"/>
    </location>
</feature>
<dbReference type="AlphaFoldDB" id="A0A1F4SSG0"/>
<dbReference type="Pfam" id="PF01041">
    <property type="entry name" value="DegT_DnrJ_EryC1"/>
    <property type="match status" value="1"/>
</dbReference>
<dbReference type="PANTHER" id="PTHR30244">
    <property type="entry name" value="TRANSAMINASE"/>
    <property type="match status" value="1"/>
</dbReference>
<organism evidence="4 5">
    <name type="scientific">candidate division WOR-1 bacterium RIFOXYB2_FULL_37_13</name>
    <dbReference type="NCBI Taxonomy" id="1802579"/>
    <lineage>
        <taxon>Bacteria</taxon>
        <taxon>Bacillati</taxon>
        <taxon>Saganbacteria</taxon>
    </lineage>
</organism>
<dbReference type="CDD" id="cd00616">
    <property type="entry name" value="AHBA_syn"/>
    <property type="match status" value="1"/>
</dbReference>
<evidence type="ECO:0000256" key="1">
    <source>
        <dbReference type="PIRSR" id="PIRSR000390-1"/>
    </source>
</evidence>
<dbReference type="GO" id="GO:0030170">
    <property type="term" value="F:pyridoxal phosphate binding"/>
    <property type="evidence" value="ECO:0007669"/>
    <property type="project" value="TreeGrafter"/>
</dbReference>
<dbReference type="InterPro" id="IPR020026">
    <property type="entry name" value="PseC"/>
</dbReference>
<proteinExistence type="inferred from homology"/>
<dbReference type="NCBIfam" id="TIGR03588">
    <property type="entry name" value="PseC"/>
    <property type="match status" value="1"/>
</dbReference>
<sequence>MKYIPYAKQWILDDDVDIVADSLRSDYLTQGSKVLEFENKTARYCGTKYAVAMSSGTAALHAAAFVAGIKHGDEVITSPITFVASANCVLYCGGKPVFADIEEDTINIDPNEITKKITTKTKAIIPVHFAGHPCDLEEIHDIAKKHNLIIIEDACHALGAEYNDSKIGACKYSDMTVLSFHAVKHITTGEGGMILTNNENYYKRLLMFRTHGITRDPNKIINSDEGDWYYEMQFLGFNYRITDFQCALGISQLKKLGQFIERRREIVKKYNEEFDGLEDIILPVEKQDVKSSWHLYYIRVKRDRKAIFKKLREEGIGVNVHYIPVYYQPYYKNLGYKDHLCPKAEDYYDRTITLPLYPKMTDNAVDKVIEIMRKVVA</sequence>
<dbReference type="PIRSF" id="PIRSF000390">
    <property type="entry name" value="PLP_StrS"/>
    <property type="match status" value="1"/>
</dbReference>
<protein>
    <submittedName>
        <fullName evidence="4">UDP-4-amino-4, 6-dideoxy-N-acetyl-beta-L-altrosamine transaminase</fullName>
    </submittedName>
</protein>
<reference evidence="4 5" key="1">
    <citation type="journal article" date="2016" name="Nat. Commun.">
        <title>Thousands of microbial genomes shed light on interconnected biogeochemical processes in an aquifer system.</title>
        <authorList>
            <person name="Anantharaman K."/>
            <person name="Brown C.T."/>
            <person name="Hug L.A."/>
            <person name="Sharon I."/>
            <person name="Castelle C.J."/>
            <person name="Probst A.J."/>
            <person name="Thomas B.C."/>
            <person name="Singh A."/>
            <person name="Wilkins M.J."/>
            <person name="Karaoz U."/>
            <person name="Brodie E.L."/>
            <person name="Williams K.H."/>
            <person name="Hubbard S.S."/>
            <person name="Banfield J.F."/>
        </authorList>
    </citation>
    <scope>NUCLEOTIDE SEQUENCE [LARGE SCALE GENOMIC DNA]</scope>
</reference>
<evidence type="ECO:0000313" key="4">
    <source>
        <dbReference type="EMBL" id="OGC22613.1"/>
    </source>
</evidence>
<dbReference type="GO" id="GO:0008483">
    <property type="term" value="F:transaminase activity"/>
    <property type="evidence" value="ECO:0007669"/>
    <property type="project" value="TreeGrafter"/>
</dbReference>
<evidence type="ECO:0000313" key="5">
    <source>
        <dbReference type="Proteomes" id="UP000178417"/>
    </source>
</evidence>
<comment type="similarity">
    <text evidence="3">Belongs to the DegT/DnrJ/EryC1 family.</text>
</comment>
<name>A0A1F4SSG0_UNCSA</name>
<keyword evidence="2 3" id="KW-0663">Pyridoxal phosphate</keyword>
<dbReference type="PANTHER" id="PTHR30244:SF34">
    <property type="entry name" value="DTDP-4-AMINO-4,6-DIDEOXYGALACTOSE TRANSAMINASE"/>
    <property type="match status" value="1"/>
</dbReference>
<feature type="active site" description="Proton acceptor" evidence="1">
    <location>
        <position position="184"/>
    </location>
</feature>
<gene>
    <name evidence="4" type="ORF">A2310_07605</name>
</gene>
<dbReference type="SUPFAM" id="SSF53383">
    <property type="entry name" value="PLP-dependent transferases"/>
    <property type="match status" value="1"/>
</dbReference>
<dbReference type="InterPro" id="IPR015424">
    <property type="entry name" value="PyrdxlP-dep_Trfase"/>
</dbReference>
<dbReference type="STRING" id="1802579.A2310_07605"/>